<comment type="cofactor">
    <cofactor evidence="1 10">
        <name>Mg(2+)</name>
        <dbReference type="ChEBI" id="CHEBI:18420"/>
    </cofactor>
</comment>
<comment type="caution">
    <text evidence="10">Lacks conserved residue(s) required for the propagation of feature annotation.</text>
</comment>
<dbReference type="HAMAP" id="MF_00185">
    <property type="entry name" value="IPP_trans"/>
    <property type="match status" value="1"/>
</dbReference>
<dbReference type="Gene3D" id="1.10.20.140">
    <property type="match status" value="1"/>
</dbReference>
<gene>
    <name evidence="10" type="primary">miaA</name>
    <name evidence="14" type="ORF">AZI85_13015</name>
</gene>
<dbReference type="InterPro" id="IPR027417">
    <property type="entry name" value="P-loop_NTPase"/>
</dbReference>
<dbReference type="PANTHER" id="PTHR11088">
    <property type="entry name" value="TRNA DIMETHYLALLYLTRANSFERASE"/>
    <property type="match status" value="1"/>
</dbReference>
<name>A0A150WBP1_BDEBC</name>
<proteinExistence type="inferred from homology"/>
<dbReference type="OrthoDB" id="5289568at2"/>
<feature type="region of interest" description="Interaction with substrate tRNA" evidence="10">
    <location>
        <begin position="37"/>
        <end position="40"/>
    </location>
</feature>
<comment type="catalytic activity">
    <reaction evidence="9 10 11">
        <text>adenosine(37) in tRNA + dimethylallyl diphosphate = N(6)-dimethylallyladenosine(37) in tRNA + diphosphate</text>
        <dbReference type="Rhea" id="RHEA:26482"/>
        <dbReference type="Rhea" id="RHEA-COMP:10162"/>
        <dbReference type="Rhea" id="RHEA-COMP:10375"/>
        <dbReference type="ChEBI" id="CHEBI:33019"/>
        <dbReference type="ChEBI" id="CHEBI:57623"/>
        <dbReference type="ChEBI" id="CHEBI:74411"/>
        <dbReference type="ChEBI" id="CHEBI:74415"/>
        <dbReference type="EC" id="2.5.1.75"/>
    </reaction>
</comment>
<evidence type="ECO:0000256" key="3">
    <source>
        <dbReference type="ARBA" id="ARBA00005842"/>
    </source>
</evidence>
<dbReference type="RefSeq" id="WP_063245153.1">
    <property type="nucleotide sequence ID" value="NZ_LUKF01000020.1"/>
</dbReference>
<evidence type="ECO:0000256" key="12">
    <source>
        <dbReference type="RuleBase" id="RU003784"/>
    </source>
</evidence>
<dbReference type="EMBL" id="LUKF01000020">
    <property type="protein sequence ID" value="KYG60387.1"/>
    <property type="molecule type" value="Genomic_DNA"/>
</dbReference>
<dbReference type="Gene3D" id="3.40.50.300">
    <property type="entry name" value="P-loop containing nucleotide triphosphate hydrolases"/>
    <property type="match status" value="1"/>
</dbReference>
<feature type="site" description="Interaction with substrate tRNA" evidence="10">
    <location>
        <position position="102"/>
    </location>
</feature>
<dbReference type="NCBIfam" id="TIGR00174">
    <property type="entry name" value="miaA"/>
    <property type="match status" value="1"/>
</dbReference>
<evidence type="ECO:0000256" key="8">
    <source>
        <dbReference type="ARBA" id="ARBA00022842"/>
    </source>
</evidence>
<evidence type="ECO:0000256" key="7">
    <source>
        <dbReference type="ARBA" id="ARBA00022840"/>
    </source>
</evidence>
<evidence type="ECO:0000256" key="9">
    <source>
        <dbReference type="ARBA" id="ARBA00049563"/>
    </source>
</evidence>
<keyword evidence="4 10" id="KW-0808">Transferase</keyword>
<evidence type="ECO:0000256" key="13">
    <source>
        <dbReference type="RuleBase" id="RU003785"/>
    </source>
</evidence>
<keyword evidence="5 10" id="KW-0819">tRNA processing</keyword>
<evidence type="ECO:0000256" key="11">
    <source>
        <dbReference type="RuleBase" id="RU003783"/>
    </source>
</evidence>
<comment type="caution">
    <text evidence="14">The sequence shown here is derived from an EMBL/GenBank/DDBJ whole genome shotgun (WGS) entry which is preliminary data.</text>
</comment>
<protein>
    <recommendedName>
        <fullName evidence="10">tRNA dimethylallyltransferase</fullName>
        <ecNumber evidence="10">2.5.1.75</ecNumber>
    </recommendedName>
    <alternativeName>
        <fullName evidence="10">Dimethylallyl diphosphate:tRNA dimethylallyltransferase</fullName>
        <shortName evidence="10">DMAPP:tRNA dimethylallyltransferase</shortName>
        <shortName evidence="10">DMATase</shortName>
    </alternativeName>
    <alternativeName>
        <fullName evidence="10">Isopentenyl-diphosphate:tRNA isopentenyltransferase</fullName>
        <shortName evidence="10">IPP transferase</shortName>
        <shortName evidence="10">IPPT</shortName>
        <shortName evidence="10">IPTase</shortName>
    </alternativeName>
</protein>
<organism evidence="14 15">
    <name type="scientific">Bdellovibrio bacteriovorus</name>
    <dbReference type="NCBI Taxonomy" id="959"/>
    <lineage>
        <taxon>Bacteria</taxon>
        <taxon>Pseudomonadati</taxon>
        <taxon>Bdellovibrionota</taxon>
        <taxon>Bdellovibrionia</taxon>
        <taxon>Bdellovibrionales</taxon>
        <taxon>Pseudobdellovibrionaceae</taxon>
        <taxon>Bdellovibrio</taxon>
    </lineage>
</organism>
<feature type="binding site" evidence="10">
    <location>
        <begin position="12"/>
        <end position="19"/>
    </location>
    <ligand>
        <name>ATP</name>
        <dbReference type="ChEBI" id="CHEBI:30616"/>
    </ligand>
</feature>
<reference evidence="14 15" key="1">
    <citation type="submission" date="2016-03" db="EMBL/GenBank/DDBJ databases">
        <authorList>
            <person name="Ploux O."/>
        </authorList>
    </citation>
    <scope>NUCLEOTIDE SEQUENCE [LARGE SCALE GENOMIC DNA]</scope>
    <source>
        <strain evidence="14 15">BER2</strain>
    </source>
</reference>
<dbReference type="Proteomes" id="UP000075391">
    <property type="component" value="Unassembled WGS sequence"/>
</dbReference>
<evidence type="ECO:0000256" key="6">
    <source>
        <dbReference type="ARBA" id="ARBA00022741"/>
    </source>
</evidence>
<keyword evidence="8 10" id="KW-0460">Magnesium</keyword>
<dbReference type="SUPFAM" id="SSF52540">
    <property type="entry name" value="P-loop containing nucleoside triphosphate hydrolases"/>
    <property type="match status" value="2"/>
</dbReference>
<evidence type="ECO:0000256" key="2">
    <source>
        <dbReference type="ARBA" id="ARBA00003213"/>
    </source>
</evidence>
<evidence type="ECO:0000313" key="14">
    <source>
        <dbReference type="EMBL" id="KYG60387.1"/>
    </source>
</evidence>
<comment type="function">
    <text evidence="2 10 12">Catalyzes the transfer of a dimethylallyl group onto the adenine at position 37 in tRNAs that read codons beginning with uridine, leading to the formation of N6-(dimethylallyl)adenosine (i(6)A).</text>
</comment>
<keyword evidence="6 10" id="KW-0547">Nucleotide-binding</keyword>
<comment type="similarity">
    <text evidence="3 10 13">Belongs to the IPP transferase family.</text>
</comment>
<evidence type="ECO:0000256" key="4">
    <source>
        <dbReference type="ARBA" id="ARBA00022679"/>
    </source>
</evidence>
<evidence type="ECO:0000256" key="5">
    <source>
        <dbReference type="ARBA" id="ARBA00022694"/>
    </source>
</evidence>
<dbReference type="AlphaFoldDB" id="A0A150WBP1"/>
<dbReference type="InterPro" id="IPR039657">
    <property type="entry name" value="Dimethylallyltransferase"/>
</dbReference>
<dbReference type="GO" id="GO:0005524">
    <property type="term" value="F:ATP binding"/>
    <property type="evidence" value="ECO:0007669"/>
    <property type="project" value="UniProtKB-UniRule"/>
</dbReference>
<dbReference type="EC" id="2.5.1.75" evidence="10"/>
<accession>A0A150WBP1</accession>
<evidence type="ECO:0000313" key="15">
    <source>
        <dbReference type="Proteomes" id="UP000075391"/>
    </source>
</evidence>
<dbReference type="GO" id="GO:0006400">
    <property type="term" value="P:tRNA modification"/>
    <property type="evidence" value="ECO:0007669"/>
    <property type="project" value="TreeGrafter"/>
</dbReference>
<dbReference type="PANTHER" id="PTHR11088:SF60">
    <property type="entry name" value="TRNA DIMETHYLALLYLTRANSFERASE"/>
    <property type="match status" value="1"/>
</dbReference>
<keyword evidence="7 10" id="KW-0067">ATP-binding</keyword>
<comment type="subunit">
    <text evidence="10">Monomer.</text>
</comment>
<dbReference type="InterPro" id="IPR018022">
    <property type="entry name" value="IPT"/>
</dbReference>
<dbReference type="GO" id="GO:0052381">
    <property type="term" value="F:tRNA dimethylallyltransferase activity"/>
    <property type="evidence" value="ECO:0007669"/>
    <property type="project" value="UniProtKB-UniRule"/>
</dbReference>
<evidence type="ECO:0000256" key="10">
    <source>
        <dbReference type="HAMAP-Rule" id="MF_00185"/>
    </source>
</evidence>
<feature type="binding site" evidence="10">
    <location>
        <begin position="14"/>
        <end position="19"/>
    </location>
    <ligand>
        <name>substrate</name>
    </ligand>
</feature>
<sequence>MNKSKPVIFVVGSTATGKSEWALRLAQEFKGVIVNCDSIQVYKKVDIGAAKPSKEEQALVPHHLLDYVNPPQEMTAGQYCRDFYEVMEKIPEGTPVFVVGGTGFYFMAIEKGMYPVLPVSEEVQKQVAEELKTESGAQKLHQELLEKDPEYGAKIHLSDHYRIGRAIELIRTQGKSVTAIQKEFEESRAPFPFPLLKIGPSWDRELLKERIDLRTRKMLEAGLIEEVKQLLDEGLELWAPMSSVGYKETIAYLKNEISKEQLLEDISTNTRQLAKRQRTWFQRDKNIHWFDGKTGFSQARSVVEEFLNPFDPTKGKAGE</sequence>
<evidence type="ECO:0000256" key="1">
    <source>
        <dbReference type="ARBA" id="ARBA00001946"/>
    </source>
</evidence>
<dbReference type="Pfam" id="PF01715">
    <property type="entry name" value="IPPT"/>
    <property type="match status" value="1"/>
</dbReference>